<dbReference type="InterPro" id="IPR055166">
    <property type="entry name" value="Transc_reg_Sar_Rot_HTH"/>
</dbReference>
<evidence type="ECO:0000256" key="3">
    <source>
        <dbReference type="ARBA" id="ARBA00023015"/>
    </source>
</evidence>
<dbReference type="InterPro" id="IPR036390">
    <property type="entry name" value="WH_DNA-bd_sf"/>
</dbReference>
<keyword evidence="3" id="KW-0805">Transcription regulation</keyword>
<keyword evidence="11" id="KW-1185">Reference proteome</keyword>
<dbReference type="FunFam" id="1.10.10.10:FF:000163">
    <property type="entry name" value="MarR family transcriptional regulator"/>
    <property type="match status" value="1"/>
</dbReference>
<dbReference type="InterPro" id="IPR011991">
    <property type="entry name" value="ArsR-like_HTH"/>
</dbReference>
<name>A0A0H4J2N5_9PROT</name>
<evidence type="ECO:0000256" key="1">
    <source>
        <dbReference type="ARBA" id="ARBA00004496"/>
    </source>
</evidence>
<evidence type="ECO:0000256" key="6">
    <source>
        <dbReference type="ARBA" id="ARBA00046337"/>
    </source>
</evidence>
<dbReference type="PANTHER" id="PTHR42756">
    <property type="entry name" value="TRANSCRIPTIONAL REGULATOR, MARR"/>
    <property type="match status" value="1"/>
</dbReference>
<evidence type="ECO:0000313" key="11">
    <source>
        <dbReference type="Proteomes" id="UP000066549"/>
    </source>
</evidence>
<dbReference type="PANTHER" id="PTHR42756:SF1">
    <property type="entry name" value="TRANSCRIPTIONAL REPRESSOR OF EMRAB OPERON"/>
    <property type="match status" value="1"/>
</dbReference>
<dbReference type="EMBL" id="CP011002">
    <property type="protein sequence ID" value="AKO66270.1"/>
    <property type="molecule type" value="Genomic_DNA"/>
</dbReference>
<evidence type="ECO:0000256" key="8">
    <source>
        <dbReference type="ARBA" id="ARBA00047207"/>
    </source>
</evidence>
<dbReference type="CDD" id="cd00090">
    <property type="entry name" value="HTH_ARSR"/>
    <property type="match status" value="1"/>
</dbReference>
<evidence type="ECO:0000256" key="7">
    <source>
        <dbReference type="ARBA" id="ARBA00047188"/>
    </source>
</evidence>
<accession>A0A0H4J2N5</accession>
<reference evidence="10 11" key="1">
    <citation type="submission" date="2015-03" db="EMBL/GenBank/DDBJ databases">
        <title>Comparative analysis of the OM43 clade including a novel species from Red Sea uncovers genomic and metabolic diversity among marine methylotrophs.</title>
        <authorList>
            <person name="Jimenez-Infante F."/>
            <person name="Ngugi D.K."/>
            <person name="Vinu M."/>
            <person name="Alam I."/>
            <person name="Kamau A."/>
            <person name="Blom J."/>
            <person name="Bajic V.B."/>
            <person name="Stingl U."/>
        </authorList>
    </citation>
    <scope>NUCLEOTIDE SEQUENCE [LARGE SCALE GENOMIC DNA]</scope>
    <source>
        <strain evidence="10 11">MBRSH7</strain>
    </source>
</reference>
<dbReference type="GO" id="GO:0003700">
    <property type="term" value="F:DNA-binding transcription factor activity"/>
    <property type="evidence" value="ECO:0007669"/>
    <property type="project" value="InterPro"/>
</dbReference>
<dbReference type="Gene3D" id="1.10.10.10">
    <property type="entry name" value="Winged helix-like DNA-binding domain superfamily/Winged helix DNA-binding domain"/>
    <property type="match status" value="1"/>
</dbReference>
<dbReference type="PATRIC" id="fig|1623450.3.peg.1256"/>
<sequence length="160" mass="18572">MTNFSNLLLKNQLCFALYSATNAVTRYYRFYLKEFGITYPQYLVLLVVWENEDTTVTASEIAKKLNLDAPTVTPIIKKLIDQGLIKKQRDKSDERLINISITKKGRDLEEKVALIQDKVACKTHLPKQDFDDLKQRLNELSQIMDISEEDRESLKLILCK</sequence>
<dbReference type="InterPro" id="IPR036388">
    <property type="entry name" value="WH-like_DNA-bd_sf"/>
</dbReference>
<dbReference type="Pfam" id="PF22381">
    <property type="entry name" value="Staph_reg_Sar_Rot"/>
    <property type="match status" value="1"/>
</dbReference>
<keyword evidence="5" id="KW-0804">Transcription</keyword>
<dbReference type="InterPro" id="IPR000835">
    <property type="entry name" value="HTH_MarR-typ"/>
</dbReference>
<evidence type="ECO:0000256" key="2">
    <source>
        <dbReference type="ARBA" id="ARBA00022490"/>
    </source>
</evidence>
<evidence type="ECO:0000313" key="10">
    <source>
        <dbReference type="EMBL" id="AKO66270.1"/>
    </source>
</evidence>
<comment type="similarity">
    <text evidence="6">Belongs to the SarZ family.</text>
</comment>
<gene>
    <name evidence="10" type="ORF">VI33_06290</name>
</gene>
<dbReference type="AlphaFoldDB" id="A0A0H4J2N5"/>
<evidence type="ECO:0000259" key="9">
    <source>
        <dbReference type="PROSITE" id="PS50995"/>
    </source>
</evidence>
<dbReference type="PROSITE" id="PS50995">
    <property type="entry name" value="HTH_MARR_2"/>
    <property type="match status" value="1"/>
</dbReference>
<feature type="domain" description="HTH marR-type" evidence="9">
    <location>
        <begin position="10"/>
        <end position="160"/>
    </location>
</feature>
<dbReference type="SMART" id="SM00347">
    <property type="entry name" value="HTH_MARR"/>
    <property type="match status" value="1"/>
</dbReference>
<evidence type="ECO:0000256" key="5">
    <source>
        <dbReference type="ARBA" id="ARBA00023163"/>
    </source>
</evidence>
<keyword evidence="2" id="KW-0963">Cytoplasm</keyword>
<comment type="subcellular location">
    <subcellularLocation>
        <location evidence="1">Cytoplasm</location>
    </subcellularLocation>
</comment>
<dbReference type="PRINTS" id="PR00598">
    <property type="entry name" value="HTHMARR"/>
</dbReference>
<evidence type="ECO:0000256" key="4">
    <source>
        <dbReference type="ARBA" id="ARBA00023125"/>
    </source>
</evidence>
<proteinExistence type="inferred from homology"/>
<dbReference type="OrthoDB" id="9806864at2"/>
<dbReference type="GO" id="GO:0003677">
    <property type="term" value="F:DNA binding"/>
    <property type="evidence" value="ECO:0007669"/>
    <property type="project" value="UniProtKB-KW"/>
</dbReference>
<keyword evidence="4" id="KW-0238">DNA-binding</keyword>
<dbReference type="Proteomes" id="UP000066549">
    <property type="component" value="Chromosome"/>
</dbReference>
<dbReference type="SUPFAM" id="SSF46785">
    <property type="entry name" value="Winged helix' DNA-binding domain"/>
    <property type="match status" value="1"/>
</dbReference>
<organism evidence="10 11">
    <name type="scientific">Methylophilales bacterium MBRS-H7</name>
    <dbReference type="NCBI Taxonomy" id="1623450"/>
    <lineage>
        <taxon>Bacteria</taxon>
        <taxon>Pseudomonadati</taxon>
        <taxon>Pseudomonadota</taxon>
        <taxon>Betaproteobacteria</taxon>
        <taxon>Nitrosomonadales</taxon>
        <taxon>OM43 clade</taxon>
    </lineage>
</organism>
<protein>
    <recommendedName>
        <fullName evidence="7">HTH-type transcriptional regulator SarZ</fullName>
    </recommendedName>
    <alternativeName>
        <fullName evidence="8">Staphylococcal accessory regulator Z</fullName>
    </alternativeName>
</protein>
<dbReference type="GO" id="GO:0005737">
    <property type="term" value="C:cytoplasm"/>
    <property type="evidence" value="ECO:0007669"/>
    <property type="project" value="UniProtKB-SubCell"/>
</dbReference>